<organism evidence="1 2">
    <name type="scientific">Paracoccus rhizosphaerae</name>
    <dbReference type="NCBI Taxonomy" id="1133347"/>
    <lineage>
        <taxon>Bacteria</taxon>
        <taxon>Pseudomonadati</taxon>
        <taxon>Pseudomonadota</taxon>
        <taxon>Alphaproteobacteria</taxon>
        <taxon>Rhodobacterales</taxon>
        <taxon>Paracoccaceae</taxon>
        <taxon>Paracoccus</taxon>
    </lineage>
</organism>
<protein>
    <submittedName>
        <fullName evidence="1">Uncharacterized protein</fullName>
    </submittedName>
</protein>
<name>A0ABV6CFQ2_9RHOB</name>
<dbReference type="RefSeq" id="WP_265506526.1">
    <property type="nucleotide sequence ID" value="NZ_JAOTBE010000013.1"/>
</dbReference>
<accession>A0ABV6CFQ2</accession>
<evidence type="ECO:0000313" key="2">
    <source>
        <dbReference type="Proteomes" id="UP001589795"/>
    </source>
</evidence>
<evidence type="ECO:0000313" key="1">
    <source>
        <dbReference type="EMBL" id="MFC0199557.1"/>
    </source>
</evidence>
<reference evidence="1 2" key="1">
    <citation type="submission" date="2024-09" db="EMBL/GenBank/DDBJ databases">
        <authorList>
            <person name="Sun Q."/>
            <person name="Mori K."/>
        </authorList>
    </citation>
    <scope>NUCLEOTIDE SEQUENCE [LARGE SCALE GENOMIC DNA]</scope>
    <source>
        <strain evidence="1 2">CCM 7904</strain>
    </source>
</reference>
<sequence>MPLLPRRAASAAAPQIYRCCGRADDFRTTIALQTNAFKAIEPDNIEGSGEAGADFLGSAGGVEIGADLVAAIDQALRDAVVHPRQADLDRKVLACPDRVVLFQS</sequence>
<dbReference type="EMBL" id="JBHLWQ010000045">
    <property type="protein sequence ID" value="MFC0199557.1"/>
    <property type="molecule type" value="Genomic_DNA"/>
</dbReference>
<keyword evidence="2" id="KW-1185">Reference proteome</keyword>
<dbReference type="Proteomes" id="UP001589795">
    <property type="component" value="Unassembled WGS sequence"/>
</dbReference>
<comment type="caution">
    <text evidence="1">The sequence shown here is derived from an EMBL/GenBank/DDBJ whole genome shotgun (WGS) entry which is preliminary data.</text>
</comment>
<gene>
    <name evidence="1" type="ORF">ACFFIZ_04315</name>
</gene>
<proteinExistence type="predicted"/>